<proteinExistence type="inferred from homology"/>
<evidence type="ECO:0000256" key="1">
    <source>
        <dbReference type="ARBA" id="ARBA00022679"/>
    </source>
</evidence>
<reference evidence="7 8" key="1">
    <citation type="submission" date="2018-11" db="EMBL/GenBank/DDBJ databases">
        <title>Genomic Encyclopedia of Type Strains, Phase IV (KMG-IV): sequencing the most valuable type-strain genomes for metagenomic binning, comparative biology and taxonomic classification.</title>
        <authorList>
            <person name="Goeker M."/>
        </authorList>
    </citation>
    <scope>NUCLEOTIDE SEQUENCE [LARGE SCALE GENOMIC DNA]</scope>
    <source>
        <strain evidence="7 8">DSM 25623</strain>
    </source>
</reference>
<dbReference type="Gene3D" id="3.30.420.40">
    <property type="match status" value="1"/>
</dbReference>
<evidence type="ECO:0000256" key="5">
    <source>
        <dbReference type="RuleBase" id="RU004046"/>
    </source>
</evidence>
<evidence type="ECO:0000256" key="4">
    <source>
        <dbReference type="ARBA" id="ARBA00022840"/>
    </source>
</evidence>
<dbReference type="InterPro" id="IPR003836">
    <property type="entry name" value="Glucokinase"/>
</dbReference>
<feature type="compositionally biased region" description="Basic and acidic residues" evidence="6">
    <location>
        <begin position="1"/>
        <end position="10"/>
    </location>
</feature>
<dbReference type="CDD" id="cd24008">
    <property type="entry name" value="ASKHA_NBD_GLK"/>
    <property type="match status" value="1"/>
</dbReference>
<keyword evidence="8" id="KW-1185">Reference proteome</keyword>
<dbReference type="PANTHER" id="PTHR47690">
    <property type="entry name" value="GLUCOKINASE"/>
    <property type="match status" value="1"/>
</dbReference>
<protein>
    <submittedName>
        <fullName evidence="7">Glucokinase</fullName>
    </submittedName>
</protein>
<dbReference type="EMBL" id="RKQN01000006">
    <property type="protein sequence ID" value="RPE74841.1"/>
    <property type="molecule type" value="Genomic_DNA"/>
</dbReference>
<dbReference type="GO" id="GO:0005524">
    <property type="term" value="F:ATP binding"/>
    <property type="evidence" value="ECO:0007669"/>
    <property type="project" value="UniProtKB-KW"/>
</dbReference>
<dbReference type="GO" id="GO:0005829">
    <property type="term" value="C:cytosol"/>
    <property type="evidence" value="ECO:0007669"/>
    <property type="project" value="TreeGrafter"/>
</dbReference>
<dbReference type="InterPro" id="IPR050201">
    <property type="entry name" value="Bacterial_glucokinase"/>
</dbReference>
<evidence type="ECO:0000313" key="8">
    <source>
        <dbReference type="Proteomes" id="UP000269708"/>
    </source>
</evidence>
<keyword evidence="1" id="KW-0808">Transferase</keyword>
<accession>A0A3N4V516</accession>
<dbReference type="GO" id="GO:0005536">
    <property type="term" value="F:D-glucose binding"/>
    <property type="evidence" value="ECO:0007669"/>
    <property type="project" value="InterPro"/>
</dbReference>
<evidence type="ECO:0000256" key="6">
    <source>
        <dbReference type="SAM" id="MobiDB-lite"/>
    </source>
</evidence>
<dbReference type="Proteomes" id="UP000269708">
    <property type="component" value="Unassembled WGS sequence"/>
</dbReference>
<dbReference type="AlphaFoldDB" id="A0A3N4V516"/>
<evidence type="ECO:0000256" key="3">
    <source>
        <dbReference type="ARBA" id="ARBA00022777"/>
    </source>
</evidence>
<dbReference type="Pfam" id="PF02685">
    <property type="entry name" value="Glucokinase"/>
    <property type="match status" value="1"/>
</dbReference>
<dbReference type="GO" id="GO:0006096">
    <property type="term" value="P:glycolytic process"/>
    <property type="evidence" value="ECO:0007669"/>
    <property type="project" value="InterPro"/>
</dbReference>
<evidence type="ECO:0000256" key="2">
    <source>
        <dbReference type="ARBA" id="ARBA00022741"/>
    </source>
</evidence>
<keyword evidence="3 7" id="KW-0418">Kinase</keyword>
<evidence type="ECO:0000313" key="7">
    <source>
        <dbReference type="EMBL" id="RPE74841.1"/>
    </source>
</evidence>
<comment type="caution">
    <text evidence="7">The sequence shown here is derived from an EMBL/GenBank/DDBJ whole genome shotgun (WGS) entry which is preliminary data.</text>
</comment>
<feature type="region of interest" description="Disordered" evidence="6">
    <location>
        <begin position="1"/>
        <end position="54"/>
    </location>
</feature>
<dbReference type="SUPFAM" id="SSF53067">
    <property type="entry name" value="Actin-like ATPase domain"/>
    <property type="match status" value="1"/>
</dbReference>
<dbReference type="InterPro" id="IPR043129">
    <property type="entry name" value="ATPase_NBD"/>
</dbReference>
<comment type="similarity">
    <text evidence="5">Belongs to the bacterial glucokinase family.</text>
</comment>
<dbReference type="Gene3D" id="3.40.367.20">
    <property type="match status" value="1"/>
</dbReference>
<keyword evidence="2" id="KW-0547">Nucleotide-binding</keyword>
<dbReference type="PANTHER" id="PTHR47690:SF1">
    <property type="entry name" value="GLUCOKINASE"/>
    <property type="match status" value="1"/>
</dbReference>
<gene>
    <name evidence="7" type="ORF">EDC50_3054</name>
</gene>
<sequence>MPRRGVDPRRQWPHNCEPVPGLRPMPIAREERPGPARSGPALQPLCAAESGLPPTAVPPPAMADAAPARSPLRHAQPFLAADVGGTHARLGRVRIDRDGRVSVLDYRRYACAEHPSLAAILRDFAQGAEHAVVAIAGRLDGDVLVNSNLPWPVSLERTRREAGVRHLGLLNDFEAVACAMPYLDPGAITRVCGPARSAEGPVLVLGPGTGFGASLRLPGAPPRVLASEAGHAALAAGTGRELALVGQLLRQWPHVDNERVLSGPGLRNAYRALCALDGVAPRLDTPEAIAAAALARSDAQALEALQLFCALLGSLAGDLALAFGADAVYLAGGIPAQIKPFLLESDFAARFRNKGVLSEVLARVPVWLAEHGQLGLVGAAAWYFEHYGER</sequence>
<dbReference type="GO" id="GO:0004340">
    <property type="term" value="F:glucokinase activity"/>
    <property type="evidence" value="ECO:0007669"/>
    <property type="project" value="InterPro"/>
</dbReference>
<name>A0A3N4V516_9GAMM</name>
<dbReference type="NCBIfam" id="NF009073">
    <property type="entry name" value="PRK12408.1"/>
    <property type="match status" value="1"/>
</dbReference>
<organism evidence="7 8">
    <name type="scientific">Vulcaniibacterium tengchongense</name>
    <dbReference type="NCBI Taxonomy" id="1273429"/>
    <lineage>
        <taxon>Bacteria</taxon>
        <taxon>Pseudomonadati</taxon>
        <taxon>Pseudomonadota</taxon>
        <taxon>Gammaproteobacteria</taxon>
        <taxon>Lysobacterales</taxon>
        <taxon>Lysobacteraceae</taxon>
        <taxon>Vulcaniibacterium</taxon>
    </lineage>
</organism>
<keyword evidence="4" id="KW-0067">ATP-binding</keyword>